<dbReference type="EMBL" id="LN720399">
    <property type="protein sequence ID" value="CEP08852.1"/>
    <property type="molecule type" value="Genomic_DNA"/>
</dbReference>
<evidence type="ECO:0000313" key="7">
    <source>
        <dbReference type="Proteomes" id="UP000054107"/>
    </source>
</evidence>
<dbReference type="InterPro" id="IPR005746">
    <property type="entry name" value="Thioredoxin"/>
</dbReference>
<dbReference type="PANTHER" id="PTHR46115">
    <property type="entry name" value="THIOREDOXIN-LIKE PROTEIN 1"/>
    <property type="match status" value="1"/>
</dbReference>
<feature type="domain" description="Thioredoxin" evidence="5">
    <location>
        <begin position="1"/>
        <end position="109"/>
    </location>
</feature>
<dbReference type="InterPro" id="IPR013766">
    <property type="entry name" value="Thioredoxin_domain"/>
</dbReference>
<dbReference type="PROSITE" id="PS51352">
    <property type="entry name" value="THIOREDOXIN_2"/>
    <property type="match status" value="1"/>
</dbReference>
<name>A0A0B7MUM7_9FUNG</name>
<accession>A0A0B7MUM7</accession>
<dbReference type="GO" id="GO:0015035">
    <property type="term" value="F:protein-disulfide reductase activity"/>
    <property type="evidence" value="ECO:0007669"/>
    <property type="project" value="InterPro"/>
</dbReference>
<organism evidence="6 7">
    <name type="scientific">Parasitella parasitica</name>
    <dbReference type="NCBI Taxonomy" id="35722"/>
    <lineage>
        <taxon>Eukaryota</taxon>
        <taxon>Fungi</taxon>
        <taxon>Fungi incertae sedis</taxon>
        <taxon>Mucoromycota</taxon>
        <taxon>Mucoromycotina</taxon>
        <taxon>Mucoromycetes</taxon>
        <taxon>Mucorales</taxon>
        <taxon>Mucorineae</taxon>
        <taxon>Mucoraceae</taxon>
        <taxon>Parasitella</taxon>
    </lineage>
</organism>
<dbReference type="SUPFAM" id="SSF52833">
    <property type="entry name" value="Thioredoxin-like"/>
    <property type="match status" value="1"/>
</dbReference>
<feature type="disulfide bond" description="Redox-active" evidence="4">
    <location>
        <begin position="35"/>
        <end position="38"/>
    </location>
</feature>
<dbReference type="CDD" id="cd02947">
    <property type="entry name" value="TRX_family"/>
    <property type="match status" value="1"/>
</dbReference>
<feature type="site" description="Contributes to redox potential value" evidence="3">
    <location>
        <position position="36"/>
    </location>
</feature>
<comment type="similarity">
    <text evidence="2">Belongs to the thioredoxin family.</text>
</comment>
<dbReference type="PROSITE" id="PS00194">
    <property type="entry name" value="THIOREDOXIN_1"/>
    <property type="match status" value="1"/>
</dbReference>
<feature type="site" description="Contributes to redox potential value" evidence="3">
    <location>
        <position position="37"/>
    </location>
</feature>
<dbReference type="FunFam" id="3.40.30.10:FF:000245">
    <property type="entry name" value="Thioredoxin"/>
    <property type="match status" value="1"/>
</dbReference>
<keyword evidence="1 4" id="KW-1015">Disulfide bond</keyword>
<protein>
    <recommendedName>
        <fullName evidence="2">Thioredoxin</fullName>
    </recommendedName>
</protein>
<evidence type="ECO:0000256" key="1">
    <source>
        <dbReference type="ARBA" id="ARBA00023157"/>
    </source>
</evidence>
<dbReference type="Proteomes" id="UP000054107">
    <property type="component" value="Unassembled WGS sequence"/>
</dbReference>
<feature type="active site" description="Nucleophile" evidence="3">
    <location>
        <position position="35"/>
    </location>
</feature>
<evidence type="ECO:0000256" key="3">
    <source>
        <dbReference type="PIRSR" id="PIRSR000077-1"/>
    </source>
</evidence>
<dbReference type="OrthoDB" id="2121326at2759"/>
<reference evidence="6 7" key="1">
    <citation type="submission" date="2014-09" db="EMBL/GenBank/DDBJ databases">
        <authorList>
            <person name="Ellenberger Sabrina"/>
        </authorList>
    </citation>
    <scope>NUCLEOTIDE SEQUENCE [LARGE SCALE GENOMIC DNA]</scope>
    <source>
        <strain evidence="6 7">CBS 412.66</strain>
    </source>
</reference>
<dbReference type="NCBIfam" id="TIGR01068">
    <property type="entry name" value="thioredoxin"/>
    <property type="match status" value="1"/>
</dbReference>
<dbReference type="InterPro" id="IPR036249">
    <property type="entry name" value="Thioredoxin-like_sf"/>
</dbReference>
<evidence type="ECO:0000259" key="5">
    <source>
        <dbReference type="PROSITE" id="PS51352"/>
    </source>
</evidence>
<dbReference type="Pfam" id="PF00085">
    <property type="entry name" value="Thioredoxin"/>
    <property type="match status" value="1"/>
</dbReference>
<evidence type="ECO:0000313" key="6">
    <source>
        <dbReference type="EMBL" id="CEP08852.1"/>
    </source>
</evidence>
<dbReference type="Gene3D" id="3.40.30.10">
    <property type="entry name" value="Glutaredoxin"/>
    <property type="match status" value="1"/>
</dbReference>
<keyword evidence="7" id="KW-1185">Reference proteome</keyword>
<dbReference type="InterPro" id="IPR017937">
    <property type="entry name" value="Thioredoxin_CS"/>
</dbReference>
<dbReference type="AlphaFoldDB" id="A0A0B7MUM7"/>
<sequence length="109" mass="12134">MPDDYQFKEPKNLAEFRKLLEENELVVVDFHATWCGPCKVIAPKLKKFAGDYKNIVFAKVDVDAVADVAAEFSIRAMPTILYFRKGEKVDEVVGANAANIEAKIKSLAA</sequence>
<keyword evidence="4" id="KW-0676">Redox-active center</keyword>
<evidence type="ECO:0000256" key="2">
    <source>
        <dbReference type="PIRNR" id="PIRNR000077"/>
    </source>
</evidence>
<feature type="active site" description="Nucleophile" evidence="3">
    <location>
        <position position="38"/>
    </location>
</feature>
<dbReference type="STRING" id="35722.A0A0B7MUM7"/>
<evidence type="ECO:0000256" key="4">
    <source>
        <dbReference type="PIRSR" id="PIRSR000077-4"/>
    </source>
</evidence>
<dbReference type="PRINTS" id="PR00421">
    <property type="entry name" value="THIOREDOXIN"/>
</dbReference>
<dbReference type="PIRSF" id="PIRSF000077">
    <property type="entry name" value="Thioredoxin"/>
    <property type="match status" value="1"/>
</dbReference>
<gene>
    <name evidence="6" type="primary">PARPA_02241.1 scaffold 3493</name>
</gene>
<proteinExistence type="inferred from homology"/>
<feature type="site" description="Deprotonates C-terminal active site Cys" evidence="3">
    <location>
        <position position="29"/>
    </location>
</feature>